<name>A0AA38SP34_9ASTR</name>
<comment type="caution">
    <text evidence="3">The sequence shown here is derived from an EMBL/GenBank/DDBJ whole genome shotgun (WGS) entry which is preliminary data.</text>
</comment>
<dbReference type="InterPro" id="IPR000477">
    <property type="entry name" value="RT_dom"/>
</dbReference>
<proteinExistence type="predicted"/>
<sequence length="1911" mass="215107">MNEQRMRSDQQKKLNDLLEERSKLSSKVKELEKTMFKAHDSSNVDGASRSDINSSGQIRTSNLFYDRRVDYLGNHRFSNGKFVWQVKGFYAKDIDVSMINPEPDDLPKKHNPRLDLVCEGVNEMNIETRSVDNSSHPTKLLKYLLKDVCFNSHGELAYHLSNLHSEDLDIELQLDVQIVHGESFGYVGFVYAIVLVDRLRLIAGYLRCGFVVIQRHFVAFVSPSTTTFNVVQLGEPDPTMVVTDDVSDDEVHSSLNEGRGVSNNRTSVFERLETDERLKISEATLNFAKAVGDGGSTALSFFPLATKVQSSVRIPLELATEAMNTHKATLYGYFLGPRLHFPVVERYVKAVWGKFGFSEAMMNNNGIYFLKFNDVGGSNQAVEAGPLMIRGVPFFVEHWDPVKGLTKPVHNTCPLWVKLHDVPLVAFNKEGISRIASALGVPKQMDACTTSMCDKAWGRPGFAKVLIETWAVGELKRELQVVIPSLSGGDDTTVKIRVEYLWEPIQCSHCMVFGHKTSTCVKAVVAQKNKGKSVVIDDDGFTKVQRKEWRPKQGGSTSGTKVQDPGVEAPSNSTTVLPTIPAPTVQVVENVPGKDVESRAIESVVEQNVVVSPKQGTVGGSVVNVEKRPISKPVDRHFSAPLDVPLKTILKNTNRFSPLNEADVSKGDGGKERKRVVDPSSRPGAQPSIHPMFNIGCWNIWGLNAPDKQMEVSSFIRNNGIHLCAILETHVRAESLHSICDRTFGRWKWVSNCAQSEYGTRIIISWDVSCLDVMVLEAHGQFMHCEVRIRGVTEGLFVSFVYGANHGQMRQSLWSGLQKFRAILGAKPWVILGDFNCLLFPHDALGGTSRRNGDMAEFASCLEDIDVFDVRFMGVHHTWCQKPKEEGGIKRKLDRILANVEFTNLFLDAQARFLPRGLSDHSPGIVSFKGGVRSKRYGFKFDNFLTQDPKFLETVHRHWNVDIQGTFMFRVTSKLKLLKAPLKKLRSAYGNLSVRTAKLKEDLDVAQLAADLDPGNVSLGLDVARSRSAYQLACWTDLSAARQRAKVKWLMEGDANTRYFHKVVEEKRHAQFVHSVGRPDGTYAYDDDVATAFIEHFVSIIGTKDVDVKPFMPAELFSSKLSLVDALHMIRPILSEEIRDAMFHIGNDKAPGSDGFSSRFFKSAWDIVGSDILLAIHNFFYRGDCMKPYLDGIISRSQSAFIPGRKIVDNILMAHELVAGYNLGRGPPRCAFKIDLRKAYDMLSWDYLFGMLEGFDFHPIVIKWIKELVSTPSFSVVVNGESRGFFHGKRGIRQGDPLSPYLFTLAMEGFSMILKQCIAEATDFGFHHACEDFGITHLCFADDLFVFTRGDVASVEVLKKALSLFALRSGLSPNLQKSDIFFGNVPLEEKEAILHCLPFRTGTFPIRYLGVPLSPVTLRNADYSSIIAKVQGRLQNWKSKFLSFGGRRQLISSVLQSLQLYWMAIFVFPSGVIHELERLCRDFLWTQGDPSRGRCKVAWALVCRPKSCGGLGFRRLAVWNRALIAKNLWSLITNRNCLWVDWIRQYSFRNHTFWEVRKNNRWSWVLAKMMLIRTEIRRFVVVRIGNGLTTNAWNDNWLTCGPLSEVISARFIHGMSFSRNTTVRQLLDTFHDGWPDTWTTRYPILVGVDLPVIVNDVPDVHCWGTLGRGVCTVHNMYNSLIGDFDLVPWADSVWFKGHIPKHSFCMWVACLRRLPTQDRMAAWKHDPPDLLCSLCGLVLDSHDHLFFECTFARQVWLQVLAKVNSIDFPCSWEAILDAISNSGTAPSTLTHRLVLAASVYFVWCERNTRIFTADRNPIPVLVQRILSAVFDRVAWKQQKVAVDFTHVVMTGSPISATPLPTLKIGHAILRVVVSIVAKCASMILLPIMRGRSYIKDICEDMMKICVEVLKI</sequence>
<feature type="region of interest" description="Disordered" evidence="1">
    <location>
        <begin position="1"/>
        <end position="21"/>
    </location>
</feature>
<dbReference type="Proteomes" id="UP001172457">
    <property type="component" value="Unassembled WGS sequence"/>
</dbReference>
<evidence type="ECO:0000313" key="3">
    <source>
        <dbReference type="EMBL" id="KAJ9536637.1"/>
    </source>
</evidence>
<gene>
    <name evidence="3" type="ORF">OSB04_un000186</name>
</gene>
<keyword evidence="4" id="KW-1185">Reference proteome</keyword>
<dbReference type="PANTHER" id="PTHR33116:SF76">
    <property type="entry name" value="DUF4283 DOMAIN-CONTAINING PROTEIN"/>
    <property type="match status" value="1"/>
</dbReference>
<dbReference type="PROSITE" id="PS50878">
    <property type="entry name" value="RT_POL"/>
    <property type="match status" value="1"/>
</dbReference>
<dbReference type="EMBL" id="JARYMX010000013">
    <property type="protein sequence ID" value="KAJ9536637.1"/>
    <property type="molecule type" value="Genomic_DNA"/>
</dbReference>
<dbReference type="InterPro" id="IPR026960">
    <property type="entry name" value="RVT-Znf"/>
</dbReference>
<feature type="domain" description="Reverse transcriptase" evidence="2">
    <location>
        <begin position="1082"/>
        <end position="1413"/>
    </location>
</feature>
<organism evidence="3 4">
    <name type="scientific">Centaurea solstitialis</name>
    <name type="common">yellow star-thistle</name>
    <dbReference type="NCBI Taxonomy" id="347529"/>
    <lineage>
        <taxon>Eukaryota</taxon>
        <taxon>Viridiplantae</taxon>
        <taxon>Streptophyta</taxon>
        <taxon>Embryophyta</taxon>
        <taxon>Tracheophyta</taxon>
        <taxon>Spermatophyta</taxon>
        <taxon>Magnoliopsida</taxon>
        <taxon>eudicotyledons</taxon>
        <taxon>Gunneridae</taxon>
        <taxon>Pentapetalae</taxon>
        <taxon>asterids</taxon>
        <taxon>campanulids</taxon>
        <taxon>Asterales</taxon>
        <taxon>Asteraceae</taxon>
        <taxon>Carduoideae</taxon>
        <taxon>Cardueae</taxon>
        <taxon>Centaureinae</taxon>
        <taxon>Centaurea</taxon>
    </lineage>
</organism>
<reference evidence="3" key="1">
    <citation type="submission" date="2023-03" db="EMBL/GenBank/DDBJ databases">
        <title>Chromosome-scale reference genome and RAD-based genetic map of yellow starthistle (Centaurea solstitialis) reveal putative structural variation and QTLs associated with invader traits.</title>
        <authorList>
            <person name="Reatini B."/>
            <person name="Cang F.A."/>
            <person name="Jiang Q."/>
            <person name="Mckibben M.T.W."/>
            <person name="Barker M.S."/>
            <person name="Rieseberg L.H."/>
            <person name="Dlugosch K.M."/>
        </authorList>
    </citation>
    <scope>NUCLEOTIDE SEQUENCE</scope>
    <source>
        <strain evidence="3">CAN-66</strain>
        <tissue evidence="3">Leaf</tissue>
    </source>
</reference>
<dbReference type="InterPro" id="IPR043502">
    <property type="entry name" value="DNA/RNA_pol_sf"/>
</dbReference>
<feature type="compositionally biased region" description="Basic and acidic residues" evidence="1">
    <location>
        <begin position="663"/>
        <end position="677"/>
    </location>
</feature>
<dbReference type="SUPFAM" id="SSF56672">
    <property type="entry name" value="DNA/RNA polymerases"/>
    <property type="match status" value="1"/>
</dbReference>
<evidence type="ECO:0000313" key="4">
    <source>
        <dbReference type="Proteomes" id="UP001172457"/>
    </source>
</evidence>
<accession>A0AA38SP34</accession>
<dbReference type="InterPro" id="IPR025558">
    <property type="entry name" value="DUF4283"/>
</dbReference>
<feature type="region of interest" description="Disordered" evidence="1">
    <location>
        <begin position="658"/>
        <end position="688"/>
    </location>
</feature>
<dbReference type="InterPro" id="IPR036691">
    <property type="entry name" value="Endo/exonu/phosph_ase_sf"/>
</dbReference>
<dbReference type="Pfam" id="PF14111">
    <property type="entry name" value="DUF4283"/>
    <property type="match status" value="1"/>
</dbReference>
<dbReference type="Pfam" id="PF00078">
    <property type="entry name" value="RVT_1"/>
    <property type="match status" value="1"/>
</dbReference>
<evidence type="ECO:0000259" key="2">
    <source>
        <dbReference type="PROSITE" id="PS50878"/>
    </source>
</evidence>
<feature type="region of interest" description="Disordered" evidence="1">
    <location>
        <begin position="546"/>
        <end position="578"/>
    </location>
</feature>
<dbReference type="CDD" id="cd01650">
    <property type="entry name" value="RT_nLTR_like"/>
    <property type="match status" value="1"/>
</dbReference>
<dbReference type="GO" id="GO:0003824">
    <property type="term" value="F:catalytic activity"/>
    <property type="evidence" value="ECO:0007669"/>
    <property type="project" value="InterPro"/>
</dbReference>
<dbReference type="SUPFAM" id="SSF56219">
    <property type="entry name" value="DNase I-like"/>
    <property type="match status" value="1"/>
</dbReference>
<dbReference type="Pfam" id="PF03372">
    <property type="entry name" value="Exo_endo_phos"/>
    <property type="match status" value="1"/>
</dbReference>
<protein>
    <recommendedName>
        <fullName evidence="2">Reverse transcriptase domain-containing protein</fullName>
    </recommendedName>
</protein>
<dbReference type="Gene3D" id="3.60.10.10">
    <property type="entry name" value="Endonuclease/exonuclease/phosphatase"/>
    <property type="match status" value="1"/>
</dbReference>
<dbReference type="InterPro" id="IPR005135">
    <property type="entry name" value="Endo/exonuclease/phosphatase"/>
</dbReference>
<evidence type="ECO:0000256" key="1">
    <source>
        <dbReference type="SAM" id="MobiDB-lite"/>
    </source>
</evidence>
<dbReference type="Pfam" id="PF13966">
    <property type="entry name" value="zf-RVT"/>
    <property type="match status" value="1"/>
</dbReference>
<dbReference type="PANTHER" id="PTHR33116">
    <property type="entry name" value="REVERSE TRANSCRIPTASE ZINC-BINDING DOMAIN-CONTAINING PROTEIN-RELATED-RELATED"/>
    <property type="match status" value="1"/>
</dbReference>